<proteinExistence type="predicted"/>
<reference evidence="1 2" key="1">
    <citation type="journal article" date="2013" name="Genome Biol. Evol.">
        <title>Life in an arsenic-containing gold mine: genome and physiology of the autotrophic arsenite-oxidizing bacterium rhizobium sp. NT-26.</title>
        <authorList>
            <person name="Andres J."/>
            <person name="Arsene-Ploetze F."/>
            <person name="Barbe V."/>
            <person name="Brochier-Armanet C."/>
            <person name="Cleiss-Arnold J."/>
            <person name="Coppee J.Y."/>
            <person name="Dillies M.A."/>
            <person name="Geist"/>
            <person name="L"/>
            <person name="Joublin A."/>
            <person name="Koechler S."/>
            <person name="Lassalle F."/>
            <person name="Marchal M."/>
            <person name="Medigue C."/>
            <person name="Muller D."/>
            <person name="Nesme X."/>
            <person name="Plewniak F."/>
            <person name="Proux C."/>
            <person name="Ramirez-Bahena M.H."/>
            <person name="Schenowitz C."/>
            <person name="Sismeiro O."/>
            <person name="Vallenet D."/>
            <person name="Santini J.M."/>
            <person name="Bertin P.N."/>
        </authorList>
    </citation>
    <scope>NUCLEOTIDE SEQUENCE [LARGE SCALE GENOMIC DNA]</scope>
    <source>
        <strain evidence="1 2">NT-26</strain>
    </source>
</reference>
<evidence type="ECO:0000313" key="1">
    <source>
        <dbReference type="EMBL" id="CCF19975.1"/>
    </source>
</evidence>
<dbReference type="STRING" id="1125847.NT26_2251"/>
<dbReference type="Proteomes" id="UP000010792">
    <property type="component" value="Chromosome"/>
</dbReference>
<dbReference type="EMBL" id="FO082820">
    <property type="protein sequence ID" value="CCF19975.1"/>
    <property type="molecule type" value="Genomic_DNA"/>
</dbReference>
<sequence length="191" mass="21119">MALLRHRSTVACAAGHLRGSAFSCERSSFPCQFANSIDYVLISRAAADVAREGFPYLLVRFERVMPEKVRDCHDETGRAEAALEPMMLAEGLLDPAQAVDLPLTFDGFNLQAIDLDRKSQTRARASTVQKYGAGTAHSMFAADMRSGKGQFLTQEIAKKHPRFDGAGVGYPVDAHSNCFLNHWSPHFYRPL</sequence>
<dbReference type="AlphaFoldDB" id="L0NFW1"/>
<protein>
    <submittedName>
        <fullName evidence="1">Uncharacterized protein</fullName>
    </submittedName>
</protein>
<evidence type="ECO:0000313" key="2">
    <source>
        <dbReference type="Proteomes" id="UP000010792"/>
    </source>
</evidence>
<dbReference type="KEGG" id="rht:NT26_2251"/>
<organism evidence="1 2">
    <name type="scientific">Pseudorhizobium banfieldiae</name>
    <dbReference type="NCBI Taxonomy" id="1125847"/>
    <lineage>
        <taxon>Bacteria</taxon>
        <taxon>Pseudomonadati</taxon>
        <taxon>Pseudomonadota</taxon>
        <taxon>Alphaproteobacteria</taxon>
        <taxon>Hyphomicrobiales</taxon>
        <taxon>Rhizobiaceae</taxon>
        <taxon>Rhizobium/Agrobacterium group</taxon>
        <taxon>Pseudorhizobium</taxon>
    </lineage>
</organism>
<name>L0NFW1_9HYPH</name>
<keyword evidence="2" id="KW-1185">Reference proteome</keyword>
<accession>L0NFW1</accession>
<gene>
    <name evidence="1" type="ORF">NT26_2251</name>
</gene>